<evidence type="ECO:0000256" key="5">
    <source>
        <dbReference type="ARBA" id="ARBA00022801"/>
    </source>
</evidence>
<comment type="similarity">
    <text evidence="9 10">Belongs to the glycosyl hydrolase 24 family.</text>
</comment>
<dbReference type="GO" id="GO:0009253">
    <property type="term" value="P:peptidoglycan catabolic process"/>
    <property type="evidence" value="ECO:0007669"/>
    <property type="project" value="UniProtKB-UniRule"/>
</dbReference>
<dbReference type="Proteomes" id="UP000225023">
    <property type="component" value="Segment"/>
</dbReference>
<keyword evidence="4 9" id="KW-0081">Bacteriolytic enzyme</keyword>
<dbReference type="HAMAP" id="MF_04110">
    <property type="entry name" value="ENDOLYSIN_T4"/>
    <property type="match status" value="1"/>
</dbReference>
<dbReference type="EC" id="3.2.1.17" evidence="9"/>
<evidence type="ECO:0000256" key="4">
    <source>
        <dbReference type="ARBA" id="ARBA00022638"/>
    </source>
</evidence>
<comment type="catalytic activity">
    <reaction evidence="1 9 10">
        <text>Hydrolysis of (1-&gt;4)-beta-linkages between N-acetylmuramic acid and N-acetyl-D-glucosamine residues in a peptidoglycan and between N-acetyl-D-glucosamine residues in chitodextrins.</text>
        <dbReference type="EC" id="3.2.1.17"/>
    </reaction>
</comment>
<protein>
    <recommendedName>
        <fullName evidence="9">Endolysin</fullName>
        <ecNumber evidence="9">3.2.1.17</ecNumber>
    </recommendedName>
    <alternativeName>
        <fullName evidence="9">Lysis protein</fullName>
    </alternativeName>
    <alternativeName>
        <fullName evidence="9">Lysozyme</fullName>
    </alternativeName>
    <alternativeName>
        <fullName evidence="9">Muramidase</fullName>
    </alternativeName>
</protein>
<dbReference type="InterPro" id="IPR051018">
    <property type="entry name" value="Bacteriophage_GH24"/>
</dbReference>
<organism evidence="11 12">
    <name type="scientific">Aquamicrobium phage P14</name>
    <dbReference type="NCBI Taxonomy" id="1927013"/>
    <lineage>
        <taxon>Viruses</taxon>
        <taxon>Duplodnaviria</taxon>
        <taxon>Heunggongvirae</taxon>
        <taxon>Uroviricota</taxon>
        <taxon>Caudoviricetes</taxon>
        <taxon>Autographivirales</taxon>
        <taxon>Autonotataviridae</taxon>
        <taxon>Aqualcavirus</taxon>
        <taxon>Aqualcavirus P14</taxon>
    </lineage>
</organism>
<dbReference type="Pfam" id="PF00959">
    <property type="entry name" value="Phage_lysozyme"/>
    <property type="match status" value="1"/>
</dbReference>
<dbReference type="InterPro" id="IPR023347">
    <property type="entry name" value="Lysozyme_dom_sf"/>
</dbReference>
<evidence type="ECO:0000313" key="11">
    <source>
        <dbReference type="EMBL" id="APL99459.1"/>
    </source>
</evidence>
<keyword evidence="2 9" id="KW-0929">Antimicrobial</keyword>
<name>A0A1L5C033_9CAUD</name>
<keyword evidence="6 9" id="KW-0204">Cytolysis</keyword>
<dbReference type="GO" id="GO:0030430">
    <property type="term" value="C:host cell cytoplasm"/>
    <property type="evidence" value="ECO:0007669"/>
    <property type="project" value="UniProtKB-SubCell"/>
</dbReference>
<proteinExistence type="inferred from homology"/>
<keyword evidence="5 9" id="KW-0378">Hydrolase</keyword>
<dbReference type="GO" id="GO:0042742">
    <property type="term" value="P:defense response to bacterium"/>
    <property type="evidence" value="ECO:0007669"/>
    <property type="project" value="UniProtKB-KW"/>
</dbReference>
<dbReference type="EMBL" id="KX660669">
    <property type="protein sequence ID" value="APL99459.1"/>
    <property type="molecule type" value="Genomic_DNA"/>
</dbReference>
<dbReference type="PANTHER" id="PTHR38107:SF3">
    <property type="entry name" value="LYSOZYME RRRD-RELATED"/>
    <property type="match status" value="1"/>
</dbReference>
<reference evidence="12" key="1">
    <citation type="journal article" date="2017" name="Genes (Basel)">
        <title>Genome Analysis of a Novel Broad Host Range Proteobacteria Phage Isolated from a Bioreactor Treating Industrial Wastewater.</title>
        <authorList>
            <person name="de Leeuw M."/>
            <person name="Baron M."/>
            <person name="Brenner A."/>
            <person name="Kushmaro A."/>
        </authorList>
    </citation>
    <scope>NUCLEOTIDE SEQUENCE [LARGE SCALE GENOMIC DNA]</scope>
</reference>
<evidence type="ECO:0000256" key="1">
    <source>
        <dbReference type="ARBA" id="ARBA00000632"/>
    </source>
</evidence>
<dbReference type="InterPro" id="IPR034690">
    <property type="entry name" value="Endolysin_T4_type"/>
</dbReference>
<evidence type="ECO:0000256" key="2">
    <source>
        <dbReference type="ARBA" id="ARBA00022529"/>
    </source>
</evidence>
<evidence type="ECO:0000256" key="9">
    <source>
        <dbReference type="HAMAP-Rule" id="MF_04110"/>
    </source>
</evidence>
<dbReference type="Gene3D" id="1.10.530.40">
    <property type="match status" value="1"/>
</dbReference>
<evidence type="ECO:0000256" key="6">
    <source>
        <dbReference type="ARBA" id="ARBA00022852"/>
    </source>
</evidence>
<comment type="function">
    <text evidence="9">Endolysin with lysozyme activity that degrades host peptidoglycans and participates with the holin and spanin proteins in the sequential events which lead to the programmed host cell lysis releasing the mature viral particles. Once the holin has permeabilized the host cell membrane, the endolysin can reach the periplasm and break down the peptidoglycan layer.</text>
</comment>
<dbReference type="OrthoDB" id="18172at10239"/>
<dbReference type="GO" id="GO:0003796">
    <property type="term" value="F:lysozyme activity"/>
    <property type="evidence" value="ECO:0007669"/>
    <property type="project" value="UniProtKB-UniRule"/>
</dbReference>
<comment type="caution">
    <text evidence="9">Lacks the conserved Asp active site.</text>
</comment>
<dbReference type="CDD" id="cd16900">
    <property type="entry name" value="endolysin_R21-like"/>
    <property type="match status" value="1"/>
</dbReference>
<evidence type="ECO:0000256" key="3">
    <source>
        <dbReference type="ARBA" id="ARBA00022612"/>
    </source>
</evidence>
<dbReference type="InterPro" id="IPR002196">
    <property type="entry name" value="Glyco_hydro_24"/>
</dbReference>
<accession>A0A1L5C033</accession>
<dbReference type="SUPFAM" id="SSF53955">
    <property type="entry name" value="Lysozyme-like"/>
    <property type="match status" value="1"/>
</dbReference>
<dbReference type="GO" id="GO:0016998">
    <property type="term" value="P:cell wall macromolecule catabolic process"/>
    <property type="evidence" value="ECO:0007669"/>
    <property type="project" value="InterPro"/>
</dbReference>
<keyword evidence="7 9" id="KW-0578">Host cell lysis by virus</keyword>
<dbReference type="PANTHER" id="PTHR38107">
    <property type="match status" value="1"/>
</dbReference>
<dbReference type="InterPro" id="IPR023346">
    <property type="entry name" value="Lysozyme-like_dom_sf"/>
</dbReference>
<evidence type="ECO:0000256" key="10">
    <source>
        <dbReference type="RuleBase" id="RU003788"/>
    </source>
</evidence>
<evidence type="ECO:0000256" key="7">
    <source>
        <dbReference type="ARBA" id="ARBA00023142"/>
    </source>
</evidence>
<feature type="active site" description="Proton donor/acceptor" evidence="9">
    <location>
        <position position="31"/>
    </location>
</feature>
<gene>
    <name evidence="11" type="ORF">BB738_0010</name>
</gene>
<keyword evidence="3 9" id="KW-1188">Viral release from host cell</keyword>
<sequence>MSTPYRLDKRLVASVLAAAVGIATPFLKDEESLPVDKKGVPLVYIDPVGVRTFCYGQTGPLPVQKLTVELCADLLDKEVDRIGNLILGLVQVPLAPHQLAALISFTYNVGDGAFRSSTLLRKLNAGDYKGAAAQFDRWKYAGKRDCTIRINNCSRRMKEKALFLGKGLPYDPLNQDHRGPDPFLRPSRMVRVTFTHRFAGKP</sequence>
<keyword evidence="9" id="KW-1035">Host cytoplasm</keyword>
<dbReference type="GO" id="GO:0044659">
    <property type="term" value="P:viral release from host cell by cytolysis"/>
    <property type="evidence" value="ECO:0007669"/>
    <property type="project" value="UniProtKB-UniRule"/>
</dbReference>
<comment type="caution">
    <text evidence="9">Lacks conserved residue(s) required for the propagation of feature annotation.</text>
</comment>
<keyword evidence="8 9" id="KW-0326">Glycosidase</keyword>
<evidence type="ECO:0000313" key="12">
    <source>
        <dbReference type="Proteomes" id="UP000225023"/>
    </source>
</evidence>
<comment type="subcellular location">
    <subcellularLocation>
        <location evidence="9">Host cytoplasm</location>
    </subcellularLocation>
    <text evidence="9">The endolysin is cytoplasmic, but can reach the periplasmic space with the help of the holins which disrupt the host cell membrane.</text>
</comment>
<evidence type="ECO:0000256" key="8">
    <source>
        <dbReference type="ARBA" id="ARBA00023295"/>
    </source>
</evidence>
<keyword evidence="12" id="KW-1185">Reference proteome</keyword>